<dbReference type="Proteomes" id="UP000198901">
    <property type="component" value="Unassembled WGS sequence"/>
</dbReference>
<dbReference type="InterPro" id="IPR013211">
    <property type="entry name" value="LVIVD"/>
</dbReference>
<evidence type="ECO:0000313" key="2">
    <source>
        <dbReference type="Proteomes" id="UP000198901"/>
    </source>
</evidence>
<dbReference type="EMBL" id="FNGS01000003">
    <property type="protein sequence ID" value="SDL71767.1"/>
    <property type="molecule type" value="Genomic_DNA"/>
</dbReference>
<protein>
    <submittedName>
        <fullName evidence="1">Uncharacterized conserved protein</fullName>
    </submittedName>
</protein>
<organism evidence="1 2">
    <name type="scientific">Siphonobacter aquaeclarae</name>
    <dbReference type="NCBI Taxonomy" id="563176"/>
    <lineage>
        <taxon>Bacteria</taxon>
        <taxon>Pseudomonadati</taxon>
        <taxon>Bacteroidota</taxon>
        <taxon>Cytophagia</taxon>
        <taxon>Cytophagales</taxon>
        <taxon>Cytophagaceae</taxon>
        <taxon>Siphonobacter</taxon>
    </lineage>
</organism>
<sequence length="435" mass="47992">MKKQLLFLLMAVCGLTSCEDNCQQTQVSRRLNPFQIPLAQLRAAGSVNVREAMELEKPGKIYVRGNVLFINEIKKGVHIIDNTDPKNPRNLSFIEILGNADIAVKGNVLYADSYTDFLVFDISQPTQPKLLNRVENAFTSGMVEGVNWYSDLYNPQGASTITDYTVTLETTVVETDCDGGTGWRGGPVFMDFMSLGAYSQNSGSPGNQGSGKAGSMARFAIVDNILYAVTNQNMQLFDISAPASPNKGKSVSLGWGIETIFPYEDRLYVGSTTGVQIFSNADPTNPIRVSTLSHARACDPVVVHGNYAYVTLRAGESTCGTSQNNQLDLIDVTSMYSPKLVKTFSMQNPYGLGINYPTLFVCEGNYGLKSFDVSDPLQLDKKMLNHFKGMNAFDVIPLSNKLLMLVGRDGFYQYDYSDRNNPQLLSRIPVRRKDI</sequence>
<dbReference type="Pfam" id="PF08309">
    <property type="entry name" value="LVIVD"/>
    <property type="match status" value="2"/>
</dbReference>
<reference evidence="1 2" key="1">
    <citation type="submission" date="2016-10" db="EMBL/GenBank/DDBJ databases">
        <authorList>
            <person name="de Groot N.N."/>
        </authorList>
    </citation>
    <scope>NUCLEOTIDE SEQUENCE [LARGE SCALE GENOMIC DNA]</scope>
    <source>
        <strain evidence="1 2">DSM 21668</strain>
    </source>
</reference>
<gene>
    <name evidence="1" type="ORF">SAMN04488090_1538</name>
</gene>
<accession>A0A1G9MCX7</accession>
<dbReference type="RefSeq" id="WP_093199979.1">
    <property type="nucleotide sequence ID" value="NZ_FNGS01000003.1"/>
</dbReference>
<dbReference type="AlphaFoldDB" id="A0A1G9MCX7"/>
<keyword evidence="2" id="KW-1185">Reference proteome</keyword>
<proteinExistence type="predicted"/>
<name>A0A1G9MCX7_9BACT</name>
<dbReference type="PROSITE" id="PS51257">
    <property type="entry name" value="PROKAR_LIPOPROTEIN"/>
    <property type="match status" value="1"/>
</dbReference>
<dbReference type="STRING" id="563176.SAMN04488090_1538"/>
<dbReference type="SUPFAM" id="SSF101908">
    <property type="entry name" value="Putative isomerase YbhE"/>
    <property type="match status" value="1"/>
</dbReference>
<dbReference type="OrthoDB" id="1521841at2"/>
<evidence type="ECO:0000313" key="1">
    <source>
        <dbReference type="EMBL" id="SDL71767.1"/>
    </source>
</evidence>